<evidence type="ECO:0000256" key="5">
    <source>
        <dbReference type="ARBA" id="ARBA00022519"/>
    </source>
</evidence>
<organism evidence="15 16">
    <name type="scientific">Pseudovibrio exalbescens</name>
    <dbReference type="NCBI Taxonomy" id="197461"/>
    <lineage>
        <taxon>Bacteria</taxon>
        <taxon>Pseudomonadati</taxon>
        <taxon>Pseudomonadota</taxon>
        <taxon>Alphaproteobacteria</taxon>
        <taxon>Hyphomicrobiales</taxon>
        <taxon>Stappiaceae</taxon>
        <taxon>Pseudovibrio</taxon>
    </lineage>
</organism>
<evidence type="ECO:0000256" key="13">
    <source>
        <dbReference type="SAM" id="Phobius"/>
    </source>
</evidence>
<dbReference type="InterPro" id="IPR036890">
    <property type="entry name" value="HATPase_C_sf"/>
</dbReference>
<comment type="caution">
    <text evidence="15">The sequence shown here is derived from an EMBL/GenBank/DDBJ whole genome shotgun (WGS) entry which is preliminary data.</text>
</comment>
<dbReference type="GO" id="GO:0000155">
    <property type="term" value="F:phosphorelay sensor kinase activity"/>
    <property type="evidence" value="ECO:0007669"/>
    <property type="project" value="InterPro"/>
</dbReference>
<dbReference type="InterPro" id="IPR004358">
    <property type="entry name" value="Sig_transdc_His_kin-like_C"/>
</dbReference>
<keyword evidence="8 13" id="KW-0812">Transmembrane</keyword>
<keyword evidence="12 13" id="KW-0472">Membrane</keyword>
<dbReference type="EMBL" id="LVVZ01000007">
    <property type="protein sequence ID" value="OKL45098.1"/>
    <property type="molecule type" value="Genomic_DNA"/>
</dbReference>
<dbReference type="SUPFAM" id="SSF47384">
    <property type="entry name" value="Homodimeric domain of signal transducing histidine kinase"/>
    <property type="match status" value="1"/>
</dbReference>
<keyword evidence="4" id="KW-1003">Cell membrane</keyword>
<keyword evidence="11" id="KW-0902">Two-component regulatory system</keyword>
<dbReference type="Proteomes" id="UP000185783">
    <property type="component" value="Unassembled WGS sequence"/>
</dbReference>
<proteinExistence type="predicted"/>
<dbReference type="PRINTS" id="PR00344">
    <property type="entry name" value="BCTRLSENSOR"/>
</dbReference>
<comment type="catalytic activity">
    <reaction evidence="1">
        <text>ATP + protein L-histidine = ADP + protein N-phospho-L-histidine.</text>
        <dbReference type="EC" id="2.7.13.3"/>
    </reaction>
</comment>
<keyword evidence="10 13" id="KW-1133">Transmembrane helix</keyword>
<evidence type="ECO:0000259" key="14">
    <source>
        <dbReference type="PROSITE" id="PS50109"/>
    </source>
</evidence>
<reference evidence="15 16" key="1">
    <citation type="submission" date="2016-03" db="EMBL/GenBank/DDBJ databases">
        <title>Genome sequence of Nesiotobacter sp. nov., a moderately halophilic alphaproteobacterium isolated from the Yellow Sea, China.</title>
        <authorList>
            <person name="Zhang G."/>
            <person name="Zhang R."/>
        </authorList>
    </citation>
    <scope>NUCLEOTIDE SEQUENCE [LARGE SCALE GENOMIC DNA]</scope>
    <source>
        <strain evidence="15 16">WB1-6</strain>
    </source>
</reference>
<evidence type="ECO:0000256" key="6">
    <source>
        <dbReference type="ARBA" id="ARBA00022553"/>
    </source>
</evidence>
<keyword evidence="9 15" id="KW-0418">Kinase</keyword>
<dbReference type="EC" id="2.7.13.3" evidence="3"/>
<dbReference type="GO" id="GO:0005886">
    <property type="term" value="C:plasma membrane"/>
    <property type="evidence" value="ECO:0007669"/>
    <property type="project" value="UniProtKB-SubCell"/>
</dbReference>
<evidence type="ECO:0000256" key="7">
    <source>
        <dbReference type="ARBA" id="ARBA00022679"/>
    </source>
</evidence>
<comment type="subcellular location">
    <subcellularLocation>
        <location evidence="2">Cell inner membrane</location>
        <topology evidence="2">Multi-pass membrane protein</topology>
    </subcellularLocation>
</comment>
<sequence>MLGQLYTFLPKTLEQRVTALLLATAVLVGLVVGMAVNTFNQREQALAMAYEVGHELALYFEASPSQGPFPAPYAGQFIQVVPTPEALKPQEYFDLPLLLQFGEKAVRATLLFDGRPSRADLIEAGYDLSEQSATRLGALAKALARQDLTARLLIPDETASGLGGVVVSAPRVWSERLTEPMVVIFAACALLVIVVGGRMLAHFCAQPFRSLAEHDRANLQPWDTEEAVVLQDKILEQQDARATMLSEQTRMLASISHDLRTPATRLRLRLEQIESAAIRNRMLQDVEEMTQLITASLDFLRFDVRMEEPQQLSLGALLQSLCDDYVDTGHNVTFIAERHARADQAHSIFGGGGEVELAVEGRAVMNGRPTALRRAFTNLIDNALKYGGAATVQLQSHLHDRLKIRVSDPGPGIPAHLHERVFEPFFRNDSNERTRSSSVGLGLSIVQQIVKAHGGVITLGETADGQFCIIVELPREL</sequence>
<dbReference type="InterPro" id="IPR003661">
    <property type="entry name" value="HisK_dim/P_dom"/>
</dbReference>
<evidence type="ECO:0000256" key="11">
    <source>
        <dbReference type="ARBA" id="ARBA00023012"/>
    </source>
</evidence>
<name>A0A1U7JK76_9HYPH</name>
<evidence type="ECO:0000256" key="10">
    <source>
        <dbReference type="ARBA" id="ARBA00022989"/>
    </source>
</evidence>
<gene>
    <name evidence="15" type="ORF">A3843_04925</name>
</gene>
<evidence type="ECO:0000256" key="2">
    <source>
        <dbReference type="ARBA" id="ARBA00004429"/>
    </source>
</evidence>
<dbReference type="PANTHER" id="PTHR44936">
    <property type="entry name" value="SENSOR PROTEIN CREC"/>
    <property type="match status" value="1"/>
</dbReference>
<protein>
    <recommendedName>
        <fullName evidence="3">histidine kinase</fullName>
        <ecNumber evidence="3">2.7.13.3</ecNumber>
    </recommendedName>
</protein>
<evidence type="ECO:0000256" key="9">
    <source>
        <dbReference type="ARBA" id="ARBA00022777"/>
    </source>
</evidence>
<dbReference type="InterPro" id="IPR036097">
    <property type="entry name" value="HisK_dim/P_sf"/>
</dbReference>
<dbReference type="InterPro" id="IPR005467">
    <property type="entry name" value="His_kinase_dom"/>
</dbReference>
<evidence type="ECO:0000256" key="4">
    <source>
        <dbReference type="ARBA" id="ARBA00022475"/>
    </source>
</evidence>
<dbReference type="AlphaFoldDB" id="A0A1U7JK76"/>
<dbReference type="PROSITE" id="PS50109">
    <property type="entry name" value="HIS_KIN"/>
    <property type="match status" value="1"/>
</dbReference>
<evidence type="ECO:0000313" key="16">
    <source>
        <dbReference type="Proteomes" id="UP000185783"/>
    </source>
</evidence>
<dbReference type="SMART" id="SM00387">
    <property type="entry name" value="HATPase_c"/>
    <property type="match status" value="1"/>
</dbReference>
<evidence type="ECO:0000256" key="1">
    <source>
        <dbReference type="ARBA" id="ARBA00000085"/>
    </source>
</evidence>
<dbReference type="InterPro" id="IPR003594">
    <property type="entry name" value="HATPase_dom"/>
</dbReference>
<dbReference type="SUPFAM" id="SSF55874">
    <property type="entry name" value="ATPase domain of HSP90 chaperone/DNA topoisomerase II/histidine kinase"/>
    <property type="match status" value="1"/>
</dbReference>
<dbReference type="Gene3D" id="1.10.287.130">
    <property type="match status" value="1"/>
</dbReference>
<keyword evidence="6" id="KW-0597">Phosphoprotein</keyword>
<keyword evidence="5" id="KW-0997">Cell inner membrane</keyword>
<evidence type="ECO:0000256" key="3">
    <source>
        <dbReference type="ARBA" id="ARBA00012438"/>
    </source>
</evidence>
<feature type="domain" description="Histidine kinase" evidence="14">
    <location>
        <begin position="254"/>
        <end position="477"/>
    </location>
</feature>
<evidence type="ECO:0000256" key="12">
    <source>
        <dbReference type="ARBA" id="ARBA00023136"/>
    </source>
</evidence>
<accession>A0A1U7JK76</accession>
<keyword evidence="16" id="KW-1185">Reference proteome</keyword>
<dbReference type="InterPro" id="IPR050980">
    <property type="entry name" value="2C_sensor_his_kinase"/>
</dbReference>
<feature type="transmembrane region" description="Helical" evidence="13">
    <location>
        <begin position="181"/>
        <end position="201"/>
    </location>
</feature>
<dbReference type="SMART" id="SM00388">
    <property type="entry name" value="HisKA"/>
    <property type="match status" value="1"/>
</dbReference>
<dbReference type="Pfam" id="PF02518">
    <property type="entry name" value="HATPase_c"/>
    <property type="match status" value="1"/>
</dbReference>
<evidence type="ECO:0000313" key="15">
    <source>
        <dbReference type="EMBL" id="OKL45098.1"/>
    </source>
</evidence>
<dbReference type="STRING" id="197461.A3843_04925"/>
<dbReference type="Gene3D" id="3.30.565.10">
    <property type="entry name" value="Histidine kinase-like ATPase, C-terminal domain"/>
    <property type="match status" value="1"/>
</dbReference>
<keyword evidence="7" id="KW-0808">Transferase</keyword>
<evidence type="ECO:0000256" key="8">
    <source>
        <dbReference type="ARBA" id="ARBA00022692"/>
    </source>
</evidence>
<dbReference type="PANTHER" id="PTHR44936:SF5">
    <property type="entry name" value="SENSOR HISTIDINE KINASE ENVZ"/>
    <property type="match status" value="1"/>
</dbReference>
<dbReference type="CDD" id="cd00075">
    <property type="entry name" value="HATPase"/>
    <property type="match status" value="1"/>
</dbReference>
<feature type="transmembrane region" description="Helical" evidence="13">
    <location>
        <begin position="20"/>
        <end position="39"/>
    </location>
</feature>
<dbReference type="CDD" id="cd00082">
    <property type="entry name" value="HisKA"/>
    <property type="match status" value="1"/>
</dbReference>
<dbReference type="RefSeq" id="WP_028481610.1">
    <property type="nucleotide sequence ID" value="NZ_LVVZ01000007.1"/>
</dbReference>